<keyword evidence="6" id="KW-0812">Transmembrane</keyword>
<accession>A0ABY6UP47</accession>
<reference evidence="7 8" key="1">
    <citation type="submission" date="2019-06" db="EMBL/GenBank/DDBJ databases">
        <authorList>
            <person name="Broberg M."/>
        </authorList>
    </citation>
    <scope>NUCLEOTIDE SEQUENCE [LARGE SCALE GENOMIC DNA]</scope>
</reference>
<keyword evidence="4" id="KW-0560">Oxidoreductase</keyword>
<evidence type="ECO:0000256" key="5">
    <source>
        <dbReference type="ARBA" id="ARBA00023004"/>
    </source>
</evidence>
<evidence type="ECO:0000256" key="3">
    <source>
        <dbReference type="ARBA" id="ARBA00022723"/>
    </source>
</evidence>
<organism evidence="7 8">
    <name type="scientific">Bionectria ochroleuca</name>
    <name type="common">Gliocladium roseum</name>
    <dbReference type="NCBI Taxonomy" id="29856"/>
    <lineage>
        <taxon>Eukaryota</taxon>
        <taxon>Fungi</taxon>
        <taxon>Dikarya</taxon>
        <taxon>Ascomycota</taxon>
        <taxon>Pezizomycotina</taxon>
        <taxon>Sordariomycetes</taxon>
        <taxon>Hypocreomycetidae</taxon>
        <taxon>Hypocreales</taxon>
        <taxon>Bionectriaceae</taxon>
        <taxon>Clonostachys</taxon>
    </lineage>
</organism>
<evidence type="ECO:0000256" key="2">
    <source>
        <dbReference type="ARBA" id="ARBA00010617"/>
    </source>
</evidence>
<name>A0ABY6UP47_BIOOC</name>
<keyword evidence="3" id="KW-0479">Metal-binding</keyword>
<dbReference type="Proteomes" id="UP000766486">
    <property type="component" value="Unassembled WGS sequence"/>
</dbReference>
<keyword evidence="5" id="KW-0408">Iron</keyword>
<dbReference type="Gene3D" id="1.10.630.10">
    <property type="entry name" value="Cytochrome P450"/>
    <property type="match status" value="1"/>
</dbReference>
<dbReference type="EMBL" id="CABFNS010000851">
    <property type="protein sequence ID" value="VUC32418.1"/>
    <property type="molecule type" value="Genomic_DNA"/>
</dbReference>
<evidence type="ECO:0008006" key="9">
    <source>
        <dbReference type="Google" id="ProtNLM"/>
    </source>
</evidence>
<dbReference type="CDD" id="cd11041">
    <property type="entry name" value="CYP503A1-like"/>
    <property type="match status" value="1"/>
</dbReference>
<evidence type="ECO:0000313" key="8">
    <source>
        <dbReference type="Proteomes" id="UP000766486"/>
    </source>
</evidence>
<feature type="transmembrane region" description="Helical" evidence="6">
    <location>
        <begin position="21"/>
        <end position="40"/>
    </location>
</feature>
<dbReference type="PANTHER" id="PTHR46206">
    <property type="entry name" value="CYTOCHROME P450"/>
    <property type="match status" value="1"/>
</dbReference>
<evidence type="ECO:0000256" key="4">
    <source>
        <dbReference type="ARBA" id="ARBA00023002"/>
    </source>
</evidence>
<protein>
    <recommendedName>
        <fullName evidence="9">Cytochrome P450</fullName>
    </recommendedName>
</protein>
<evidence type="ECO:0000313" key="7">
    <source>
        <dbReference type="EMBL" id="VUC32418.1"/>
    </source>
</evidence>
<dbReference type="InterPro" id="IPR001128">
    <property type="entry name" value="Cyt_P450"/>
</dbReference>
<comment type="cofactor">
    <cofactor evidence="1">
        <name>heme</name>
        <dbReference type="ChEBI" id="CHEBI:30413"/>
    </cofactor>
</comment>
<dbReference type="Pfam" id="PF00067">
    <property type="entry name" value="p450"/>
    <property type="match status" value="1"/>
</dbReference>
<evidence type="ECO:0000256" key="6">
    <source>
        <dbReference type="SAM" id="Phobius"/>
    </source>
</evidence>
<keyword evidence="8" id="KW-1185">Reference proteome</keyword>
<sequence length="354" mass="39991">MQGLINFATQDANLNEVKESLSGYFFLVVLAICIAYCCMLKPGDLNEWPFWISTPSRWVLVASDWAILKQLGHADESVLSMQAAADERNSTSYLLSCSIHSNPYHIELILKRLTPLIEALIPDVLEEVGLAFDEHAGSCSEWVELPQLEELLTRCVSIATSRVLVGHDLCRDEEYIECLIRLSHSAPRAGLLCSLVPRTLKPLVARWLVHQACEFQTFLEKVMPLVENRRHNIATKLEGAEEQTGDAIQWMCDAAPTTETDYEVCMRILYIYISAIGTTSTAVGQAVYDLAENSKFQDPIRDEIISIVQETRGWSKSSLNKMRKLDSSIKESQRLHPVTTGWHHPLPSWEYQLI</sequence>
<comment type="caution">
    <text evidence="7">The sequence shown here is derived from an EMBL/GenBank/DDBJ whole genome shotgun (WGS) entry which is preliminary data.</text>
</comment>
<keyword evidence="6" id="KW-0472">Membrane</keyword>
<evidence type="ECO:0000256" key="1">
    <source>
        <dbReference type="ARBA" id="ARBA00001971"/>
    </source>
</evidence>
<keyword evidence="6" id="KW-1133">Transmembrane helix</keyword>
<comment type="similarity">
    <text evidence="2">Belongs to the cytochrome P450 family.</text>
</comment>
<dbReference type="InterPro" id="IPR036396">
    <property type="entry name" value="Cyt_P450_sf"/>
</dbReference>
<proteinExistence type="inferred from homology"/>
<gene>
    <name evidence="7" type="ORF">CLO192961_LOCUS328661</name>
</gene>
<dbReference type="SUPFAM" id="SSF48264">
    <property type="entry name" value="Cytochrome P450"/>
    <property type="match status" value="1"/>
</dbReference>